<dbReference type="eggNOG" id="COG5492">
    <property type="taxonomic scope" value="Bacteria"/>
</dbReference>
<evidence type="ECO:0000313" key="3">
    <source>
        <dbReference type="Proteomes" id="UP000011682"/>
    </source>
</evidence>
<accession>S9NXQ5</accession>
<dbReference type="AlphaFoldDB" id="S9NXQ5"/>
<evidence type="ECO:0008006" key="4">
    <source>
        <dbReference type="Google" id="ProtNLM"/>
    </source>
</evidence>
<keyword evidence="3" id="KW-1185">Reference proteome</keyword>
<protein>
    <recommendedName>
        <fullName evidence="4">BIG2 domain-containing protein</fullName>
    </recommendedName>
</protein>
<proteinExistence type="predicted"/>
<comment type="caution">
    <text evidence="2">The sequence shown here is derived from an EMBL/GenBank/DDBJ whole genome shotgun (WGS) entry which is preliminary data.</text>
</comment>
<dbReference type="PROSITE" id="PS51257">
    <property type="entry name" value="PROKAR_LIPOPROTEIN"/>
    <property type="match status" value="1"/>
</dbReference>
<dbReference type="SUPFAM" id="SSF49373">
    <property type="entry name" value="Invasin/intimin cell-adhesion fragments"/>
    <property type="match status" value="1"/>
</dbReference>
<sequence length="896" mass="93711">MKLHMMFSSVSALVLLAGCPGASSGPTGPQPQLATVTVTCASSSVKQNNSVRCSALATDQNGEPFTVPAYTWMSSDESVAKVDSQGTASATRIGSVIVTARASSDGVTKQGQASLTVTERVPTVHSAHITSDETWRASDNPHVVHGLLEVNGADAPATLTLEAGVEVRFDEDSQLEVKNGALKAQGTQEQPILLVANQSEPTRGFWRGLRFAQSASESLMEYVTLSDCGRAASEETGRCLSLRDNTALVARDLTIRNSGGMGVRLLGDSAFAAGSARLSVTGCRLYPLDVEGNQVGALPTGGTFTGNDKDSIMVNSSVTRSQTWPNLGIPYDFFAPGVGVTGSDSSTPTLTLSAGIVLRFHEWHTFEVVHADLIVNGTEEAPVRFTSSSATPRPGDWRGVKLSGISSNTRLSHTIIEYAGNTLSGDEGNLNLYGSSRCTDCPTLDHVILQKSRVYGMTLQVGGSLGSATTGLTIRDNGSYAIHAQADFVGGLPEGVTMTLSGNSSDAMSVYGSVRHSQTWPNLGFPYDIFGNLRVESDRAEPTRITTLTLSAGTVLRFSPGSSLVVGSQYAGDRAADLIVNGTEEAPVRFTSMSATPRPGDWGGVNLSKNITSNTRLSHALIEYAGSPSSEWGSSNLNMYGSYWCTDCPTLDHVILQKGRGYGMSLNDGSLGSGSTGLTVRDNGNHAIRVAANSVWSLPAGTTLSGNSSDAVEVYSSGVTTTQTWPNLGVPYILTQGIEVSADSYSSPYPTLTLTAGTELRFQKDTGLVAGGSRGGALVVAGTAQAPVRFVPNTSTPSKAFWRGVHVATNATGSRIDHAFISHAGAGGSFFSLQGNLNVYQEYGGFVTNSTFSDGGACGIMVSAPSSGGGGVTTNFTLPMYNNTFLNNTNAPQCAK</sequence>
<organism evidence="2 3">
    <name type="scientific">Cystobacter fuscus (strain ATCC 25194 / DSM 2262 / NBRC 100088 / M29)</name>
    <dbReference type="NCBI Taxonomy" id="1242864"/>
    <lineage>
        <taxon>Bacteria</taxon>
        <taxon>Pseudomonadati</taxon>
        <taxon>Myxococcota</taxon>
        <taxon>Myxococcia</taxon>
        <taxon>Myxococcales</taxon>
        <taxon>Cystobacterineae</taxon>
        <taxon>Archangiaceae</taxon>
        <taxon>Cystobacter</taxon>
    </lineage>
</organism>
<gene>
    <name evidence="2" type="ORF">D187_009237</name>
</gene>
<dbReference type="RefSeq" id="WP_002627220.1">
    <property type="nucleotide sequence ID" value="NZ_ANAH02000071.1"/>
</dbReference>
<dbReference type="Gene3D" id="2.60.40.1080">
    <property type="match status" value="1"/>
</dbReference>
<keyword evidence="1" id="KW-0732">Signal</keyword>
<evidence type="ECO:0000313" key="2">
    <source>
        <dbReference type="EMBL" id="EPX55626.1"/>
    </source>
</evidence>
<dbReference type="EMBL" id="ANAH02000071">
    <property type="protein sequence ID" value="EPX55626.1"/>
    <property type="molecule type" value="Genomic_DNA"/>
</dbReference>
<dbReference type="InterPro" id="IPR008964">
    <property type="entry name" value="Invasin/intimin_cell_adhesion"/>
</dbReference>
<name>S9NXQ5_CYSF2</name>
<evidence type="ECO:0000256" key="1">
    <source>
        <dbReference type="SAM" id="SignalP"/>
    </source>
</evidence>
<feature type="chain" id="PRO_5004554015" description="BIG2 domain-containing protein" evidence="1">
    <location>
        <begin position="25"/>
        <end position="896"/>
    </location>
</feature>
<dbReference type="OrthoDB" id="5485398at2"/>
<dbReference type="Proteomes" id="UP000011682">
    <property type="component" value="Unassembled WGS sequence"/>
</dbReference>
<reference evidence="2" key="1">
    <citation type="submission" date="2013-05" db="EMBL/GenBank/DDBJ databases">
        <title>Genome assembly of Cystobacter fuscus DSM 2262.</title>
        <authorList>
            <person name="Sharma G."/>
            <person name="Khatri I."/>
            <person name="Kaur C."/>
            <person name="Mayilraj S."/>
            <person name="Subramanian S."/>
        </authorList>
    </citation>
    <scope>NUCLEOTIDE SEQUENCE [LARGE SCALE GENOMIC DNA]</scope>
    <source>
        <strain evidence="2">DSM 2262</strain>
    </source>
</reference>
<feature type="signal peptide" evidence="1">
    <location>
        <begin position="1"/>
        <end position="24"/>
    </location>
</feature>